<dbReference type="Pfam" id="PF12751">
    <property type="entry name" value="Vac7"/>
    <property type="match status" value="2"/>
</dbReference>
<name>A0AAD5BDN9_9ASCO</name>
<accession>A0AAD5BDN9</accession>
<feature type="region of interest" description="Disordered" evidence="1">
    <location>
        <begin position="1"/>
        <end position="237"/>
    </location>
</feature>
<feature type="compositionally biased region" description="Polar residues" evidence="1">
    <location>
        <begin position="548"/>
        <end position="561"/>
    </location>
</feature>
<keyword evidence="2" id="KW-0472">Membrane</keyword>
<dbReference type="GO" id="GO:1903778">
    <property type="term" value="P:protein localization to vacuolar membrane"/>
    <property type="evidence" value="ECO:0007669"/>
    <property type="project" value="TreeGrafter"/>
</dbReference>
<feature type="region of interest" description="Disordered" evidence="1">
    <location>
        <begin position="429"/>
        <end position="504"/>
    </location>
</feature>
<organism evidence="3 4">
    <name type="scientific">Candida theae</name>
    <dbReference type="NCBI Taxonomy" id="1198502"/>
    <lineage>
        <taxon>Eukaryota</taxon>
        <taxon>Fungi</taxon>
        <taxon>Dikarya</taxon>
        <taxon>Ascomycota</taxon>
        <taxon>Saccharomycotina</taxon>
        <taxon>Pichiomycetes</taxon>
        <taxon>Debaryomycetaceae</taxon>
        <taxon>Candida/Lodderomyces clade</taxon>
        <taxon>Candida</taxon>
    </lineage>
</organism>
<feature type="compositionally biased region" description="Polar residues" evidence="1">
    <location>
        <begin position="98"/>
        <end position="112"/>
    </location>
</feature>
<feature type="compositionally biased region" description="Polar residues" evidence="1">
    <location>
        <begin position="171"/>
        <end position="190"/>
    </location>
</feature>
<reference evidence="3 4" key="1">
    <citation type="journal article" date="2022" name="DNA Res.">
        <title>Genome analysis of five recently described species of the CUG-Ser clade uncovers Candida theae as a new hybrid lineage with pathogenic potential in the Candida parapsilosis species complex.</title>
        <authorList>
            <person name="Mixao V."/>
            <person name="Del Olmo V."/>
            <person name="Hegedusova E."/>
            <person name="Saus E."/>
            <person name="Pryszcz L."/>
            <person name="Cillingova A."/>
            <person name="Nosek J."/>
            <person name="Gabaldon T."/>
        </authorList>
    </citation>
    <scope>NUCLEOTIDE SEQUENCE [LARGE SCALE GENOMIC DNA]</scope>
    <source>
        <strain evidence="3 4">CBS 12239</strain>
    </source>
</reference>
<feature type="region of interest" description="Disordered" evidence="1">
    <location>
        <begin position="343"/>
        <end position="383"/>
    </location>
</feature>
<feature type="compositionally biased region" description="Polar residues" evidence="1">
    <location>
        <begin position="522"/>
        <end position="540"/>
    </location>
</feature>
<dbReference type="GO" id="GO:0010513">
    <property type="term" value="P:positive regulation of phosphatidylinositol biosynthetic process"/>
    <property type="evidence" value="ECO:0007669"/>
    <property type="project" value="TreeGrafter"/>
</dbReference>
<dbReference type="GO" id="GO:0000011">
    <property type="term" value="P:vacuole inheritance"/>
    <property type="evidence" value="ECO:0007669"/>
    <property type="project" value="TreeGrafter"/>
</dbReference>
<feature type="compositionally biased region" description="Low complexity" evidence="1">
    <location>
        <begin position="278"/>
        <end position="290"/>
    </location>
</feature>
<feature type="compositionally biased region" description="Basic and acidic residues" evidence="1">
    <location>
        <begin position="1"/>
        <end position="15"/>
    </location>
</feature>
<dbReference type="GO" id="GO:0000329">
    <property type="term" value="C:fungal-type vacuole membrane"/>
    <property type="evidence" value="ECO:0007669"/>
    <property type="project" value="TreeGrafter"/>
</dbReference>
<dbReference type="GeneID" id="76151004"/>
<dbReference type="PANTHER" id="PTHR28258:SF1">
    <property type="entry name" value="VACUOLAR SEGREGATION PROTEIN 7"/>
    <property type="match status" value="1"/>
</dbReference>
<keyword evidence="2" id="KW-1133">Transmembrane helix</keyword>
<protein>
    <submittedName>
        <fullName evidence="3">VAC7</fullName>
    </submittedName>
</protein>
<sequence>MSDDTHNEMKSEAHAHSATSVSQEAKDSSSLNGDKATVSTPNDKLKDRKVGSSPSKNTKNLEIATRGHHVLDQPTGENPPPNKAKKAAGDGKVHETGAMSTEARSSQISSASGPHRIGSSQSTLSSGSTTPSRPSHALQPNSQLSRSTINNINKTLKAKQKIIHATEPHSKSTTLNSNKGVKSPQSSVFPTISPGPSKIDLESSTQSIPTLMKNNGITSPTLNHKPGTKSTNDENAKHELARLPQPSLMSLPQSHAEGQSRQQSQPVLSSANFTLHPNVSNLNTSSSANLNERDSANKQAKQKKIAKQSSTKTDFFAAKLASAVDDVESSDSDETFVYENNDDTFDTTNNANQLNPADGVSTNGSVSGGYASHPGAKRPPSVLEADQLNDSKPHRLMSSKAPSIANSMNSQVHLDGHGLRRPVQGRALSGTSIGENAPRSPLHEGAASDRGSVQEMGLSHGDRNNRTVSVSHSANEDDTYSFQDSEGEVGRGASTEDDGLDKTHAIQGNSSVNQLLSQPYLQNLQAPGDPSTTPSISSKNVTKKEPKSSTNSSKLRSTTSKLFDKKGSQPRRYSTIPDDIDIEDFDDELIYYDNSVKFPHPNESSSLLNSSQRIPHYRSMNLNFPRTKGQSKRFLSTGQPLSPKDQTTNKEGAHIFPFPYNEQQHQDYYYDIDEFDHKQRYSPNFDLPELPMHKKASRNFSPVSYPYNNGAHNPLFINREPEKRSNCVRSFIYTLVCILVVLTFGFILGFVMATTKDLTAVSINSIENPIVSKDELVFNIVVEAFNPGWFSVEIGDVELDLFARSGYLPDEGGVDVQESDSKVETVKLGTIHFLESTMTFNGGFFSRESTVQKAEVKLLHPGKDVTEEGFRDDGGDESDNTKKWEIISENPFDLIITGVLKYDLPLVSNTKSVVVRKTGYIDPTLFI</sequence>
<evidence type="ECO:0000256" key="2">
    <source>
        <dbReference type="SAM" id="Phobius"/>
    </source>
</evidence>
<keyword evidence="2" id="KW-0812">Transmembrane</keyword>
<dbReference type="GO" id="GO:0070772">
    <property type="term" value="C:PAS complex"/>
    <property type="evidence" value="ECO:0007669"/>
    <property type="project" value="TreeGrafter"/>
</dbReference>
<evidence type="ECO:0000313" key="4">
    <source>
        <dbReference type="Proteomes" id="UP001204833"/>
    </source>
</evidence>
<keyword evidence="4" id="KW-1185">Reference proteome</keyword>
<dbReference type="AlphaFoldDB" id="A0AAD5BDN9"/>
<dbReference type="InterPro" id="IPR024260">
    <property type="entry name" value="Vac7"/>
</dbReference>
<feature type="region of interest" description="Disordered" evidence="1">
    <location>
        <begin position="522"/>
        <end position="579"/>
    </location>
</feature>
<proteinExistence type="predicted"/>
<feature type="region of interest" description="Disordered" evidence="1">
    <location>
        <begin position="275"/>
        <end position="310"/>
    </location>
</feature>
<evidence type="ECO:0000256" key="1">
    <source>
        <dbReference type="SAM" id="MobiDB-lite"/>
    </source>
</evidence>
<evidence type="ECO:0000313" key="3">
    <source>
        <dbReference type="EMBL" id="KAI5957679.1"/>
    </source>
</evidence>
<feature type="compositionally biased region" description="Polar residues" evidence="1">
    <location>
        <begin position="138"/>
        <end position="154"/>
    </location>
</feature>
<feature type="compositionally biased region" description="Low complexity" evidence="1">
    <location>
        <begin position="118"/>
        <end position="135"/>
    </location>
</feature>
<dbReference type="EMBL" id="JAIHNG010000120">
    <property type="protein sequence ID" value="KAI5957679.1"/>
    <property type="molecule type" value="Genomic_DNA"/>
</dbReference>
<dbReference type="RefSeq" id="XP_051608382.1">
    <property type="nucleotide sequence ID" value="XM_051752312.1"/>
</dbReference>
<feature type="transmembrane region" description="Helical" evidence="2">
    <location>
        <begin position="731"/>
        <end position="753"/>
    </location>
</feature>
<feature type="compositionally biased region" description="Polar residues" evidence="1">
    <location>
        <begin position="202"/>
        <end position="222"/>
    </location>
</feature>
<gene>
    <name evidence="3" type="ORF">KGF57_002945</name>
</gene>
<comment type="caution">
    <text evidence="3">The sequence shown here is derived from an EMBL/GenBank/DDBJ whole genome shotgun (WGS) entry which is preliminary data.</text>
</comment>
<dbReference type="Proteomes" id="UP001204833">
    <property type="component" value="Unassembled WGS sequence"/>
</dbReference>
<dbReference type="PANTHER" id="PTHR28258">
    <property type="entry name" value="VACUOLAR SEGREGATION PROTEIN 7"/>
    <property type="match status" value="1"/>
</dbReference>
<feature type="compositionally biased region" description="Polar residues" evidence="1">
    <location>
        <begin position="17"/>
        <end position="42"/>
    </location>
</feature>